<evidence type="ECO:0000259" key="1">
    <source>
        <dbReference type="Pfam" id="PF04230"/>
    </source>
</evidence>
<dbReference type="AlphaFoldDB" id="A0A1E7RCX4"/>
<dbReference type="Pfam" id="PF04230">
    <property type="entry name" value="PS_pyruv_trans"/>
    <property type="match status" value="1"/>
</dbReference>
<protein>
    <recommendedName>
        <fullName evidence="1">Polysaccharide pyruvyl transferase domain-containing protein</fullName>
    </recommendedName>
</protein>
<dbReference type="RefSeq" id="WP_070069292.1">
    <property type="nucleotide sequence ID" value="NZ_MKKK01000012.1"/>
</dbReference>
<accession>A0A1E7RCX4</accession>
<evidence type="ECO:0000313" key="3">
    <source>
        <dbReference type="Proteomes" id="UP000185895"/>
    </source>
</evidence>
<feature type="domain" description="Polysaccharide pyruvyl transferase" evidence="1">
    <location>
        <begin position="12"/>
        <end position="287"/>
    </location>
</feature>
<dbReference type="Proteomes" id="UP000185895">
    <property type="component" value="Unassembled WGS sequence"/>
</dbReference>
<gene>
    <name evidence="2" type="ORF">BJI46_01560</name>
</gene>
<organism evidence="2 3">
    <name type="scientific">Acinetobacter qingfengensis</name>
    <dbReference type="NCBI Taxonomy" id="1262585"/>
    <lineage>
        <taxon>Bacteria</taxon>
        <taxon>Pseudomonadati</taxon>
        <taxon>Pseudomonadota</taxon>
        <taxon>Gammaproteobacteria</taxon>
        <taxon>Moraxellales</taxon>
        <taxon>Moraxellaceae</taxon>
        <taxon>Acinetobacter</taxon>
    </lineage>
</organism>
<dbReference type="OrthoDB" id="627944at2"/>
<keyword evidence="3" id="KW-1185">Reference proteome</keyword>
<dbReference type="InterPro" id="IPR007345">
    <property type="entry name" value="Polysacch_pyruvyl_Trfase"/>
</dbReference>
<reference evidence="2 3" key="1">
    <citation type="submission" date="2016-09" db="EMBL/GenBank/DDBJ databases">
        <authorList>
            <person name="Capua I."/>
            <person name="De Benedictis P."/>
            <person name="Joannis T."/>
            <person name="Lombin L.H."/>
            <person name="Cattoli G."/>
        </authorList>
    </citation>
    <scope>NUCLEOTIDE SEQUENCE [LARGE SCALE GENOMIC DNA]</scope>
    <source>
        <strain evidence="2 3">ANC 4671</strain>
    </source>
</reference>
<dbReference type="EMBL" id="MKKK01000012">
    <property type="protein sequence ID" value="OEY97143.1"/>
    <property type="molecule type" value="Genomic_DNA"/>
</dbReference>
<proteinExistence type="predicted"/>
<sequence>MKILVENSTWNNIGDGWYQYSLFYLLKKLYPQARLVMGEGPIQRAFRLSDEQQKNNALNLLDWQAADVHIFSGPMLKSLIPHYGLAIKKLKERGAQYAFISVSGTALTSSEIVEIGTFLRQYPPLLFSTRDVETYNNFKEYVPNAYNGICTAFLVDKTIELDTFKLDKPFFVSSFYTENEPNFTNNGDFNIENLNVEHRSNLYHLPYKYSRHLNYRLPQQEEVSGRKIVRLIQNLNTKFNHINFALPNSFISFNPISYLEVIKSAEFVVSDRVHACAVSLACGHPARFMFNTPRAGIFDRLKFDYKSNRGIMYPNDDLIKDEMEKLSKVILQSI</sequence>
<evidence type="ECO:0000313" key="2">
    <source>
        <dbReference type="EMBL" id="OEY97143.1"/>
    </source>
</evidence>
<dbReference type="STRING" id="1262585.BJI46_01560"/>
<comment type="caution">
    <text evidence="2">The sequence shown here is derived from an EMBL/GenBank/DDBJ whole genome shotgun (WGS) entry which is preliminary data.</text>
</comment>
<name>A0A1E7RCX4_9GAMM</name>